<dbReference type="GeneID" id="54547379"/>
<dbReference type="OrthoDB" id="422106at2759"/>
<keyword evidence="3" id="KW-1185">Reference proteome</keyword>
<dbReference type="AlphaFoldDB" id="A0A6A6JX13"/>
<dbReference type="RefSeq" id="XP_033658151.1">
    <property type="nucleotide sequence ID" value="XM_033794204.1"/>
</dbReference>
<evidence type="ECO:0000313" key="2">
    <source>
        <dbReference type="EMBL" id="KAF2280613.1"/>
    </source>
</evidence>
<feature type="compositionally biased region" description="Basic residues" evidence="1">
    <location>
        <begin position="129"/>
        <end position="145"/>
    </location>
</feature>
<organism evidence="2 3">
    <name type="scientific">Westerdykella ornata</name>
    <dbReference type="NCBI Taxonomy" id="318751"/>
    <lineage>
        <taxon>Eukaryota</taxon>
        <taxon>Fungi</taxon>
        <taxon>Dikarya</taxon>
        <taxon>Ascomycota</taxon>
        <taxon>Pezizomycotina</taxon>
        <taxon>Dothideomycetes</taxon>
        <taxon>Pleosporomycetidae</taxon>
        <taxon>Pleosporales</taxon>
        <taxon>Sporormiaceae</taxon>
        <taxon>Westerdykella</taxon>
    </lineage>
</organism>
<dbReference type="GO" id="GO:0000340">
    <property type="term" value="F:RNA 7-methylguanosine cap binding"/>
    <property type="evidence" value="ECO:0007669"/>
    <property type="project" value="InterPro"/>
</dbReference>
<proteinExistence type="predicted"/>
<feature type="compositionally biased region" description="Basic residues" evidence="1">
    <location>
        <begin position="166"/>
        <end position="176"/>
    </location>
</feature>
<dbReference type="Proteomes" id="UP000800097">
    <property type="component" value="Unassembled WGS sequence"/>
</dbReference>
<dbReference type="Pfam" id="PF10309">
    <property type="entry name" value="NCBP3"/>
    <property type="match status" value="1"/>
</dbReference>
<feature type="region of interest" description="Disordered" evidence="1">
    <location>
        <begin position="231"/>
        <end position="335"/>
    </location>
</feature>
<gene>
    <name evidence="2" type="ORF">EI97DRAFT_2588</name>
</gene>
<reference evidence="2" key="1">
    <citation type="journal article" date="2020" name="Stud. Mycol.">
        <title>101 Dothideomycetes genomes: a test case for predicting lifestyles and emergence of pathogens.</title>
        <authorList>
            <person name="Haridas S."/>
            <person name="Albert R."/>
            <person name="Binder M."/>
            <person name="Bloem J."/>
            <person name="Labutti K."/>
            <person name="Salamov A."/>
            <person name="Andreopoulos B."/>
            <person name="Baker S."/>
            <person name="Barry K."/>
            <person name="Bills G."/>
            <person name="Bluhm B."/>
            <person name="Cannon C."/>
            <person name="Castanera R."/>
            <person name="Culley D."/>
            <person name="Daum C."/>
            <person name="Ezra D."/>
            <person name="Gonzalez J."/>
            <person name="Henrissat B."/>
            <person name="Kuo A."/>
            <person name="Liang C."/>
            <person name="Lipzen A."/>
            <person name="Lutzoni F."/>
            <person name="Magnuson J."/>
            <person name="Mondo S."/>
            <person name="Nolan M."/>
            <person name="Ohm R."/>
            <person name="Pangilinan J."/>
            <person name="Park H.-J."/>
            <person name="Ramirez L."/>
            <person name="Alfaro M."/>
            <person name="Sun H."/>
            <person name="Tritt A."/>
            <person name="Yoshinaga Y."/>
            <person name="Zwiers L.-H."/>
            <person name="Turgeon B."/>
            <person name="Goodwin S."/>
            <person name="Spatafora J."/>
            <person name="Crous P."/>
            <person name="Grigoriev I."/>
        </authorList>
    </citation>
    <scope>NUCLEOTIDE SEQUENCE</scope>
    <source>
        <strain evidence="2">CBS 379.55</strain>
    </source>
</reference>
<protein>
    <submittedName>
        <fullName evidence="2">Uncharacterized protein</fullName>
    </submittedName>
</protein>
<dbReference type="GO" id="GO:0003729">
    <property type="term" value="F:mRNA binding"/>
    <property type="evidence" value="ECO:0007669"/>
    <property type="project" value="InterPro"/>
</dbReference>
<evidence type="ECO:0000256" key="1">
    <source>
        <dbReference type="SAM" id="MobiDB-lite"/>
    </source>
</evidence>
<dbReference type="EMBL" id="ML986484">
    <property type="protein sequence ID" value="KAF2280613.1"/>
    <property type="molecule type" value="Genomic_DNA"/>
</dbReference>
<evidence type="ECO:0000313" key="3">
    <source>
        <dbReference type="Proteomes" id="UP000800097"/>
    </source>
</evidence>
<feature type="compositionally biased region" description="Basic and acidic residues" evidence="1">
    <location>
        <begin position="156"/>
        <end position="165"/>
    </location>
</feature>
<feature type="compositionally biased region" description="Basic and acidic residues" evidence="1">
    <location>
        <begin position="280"/>
        <end position="290"/>
    </location>
</feature>
<feature type="region of interest" description="Disordered" evidence="1">
    <location>
        <begin position="121"/>
        <end position="218"/>
    </location>
</feature>
<feature type="compositionally biased region" description="Basic and acidic residues" evidence="1">
    <location>
        <begin position="245"/>
        <end position="257"/>
    </location>
</feature>
<sequence>MDSTDQDMTDVPAAYYESLDTTNIAPQPTPNMLNLSGVDDFGPEDPVAYVEEHSQAIVPIRTQWINDSSVNLVYDNEAAAAEALSLLTHPELAEDAIMMEPQESRRAAPYSKMPEVSLWIRIANTNDRKPRRPHDKRPEKRRRRPSPTILDYGDEDDHKPQSRDRVRNRRSPRPHHHIVDSYRPDPEGQRESRYGRLRGRSASPLSSEDGRYGFAEMPSEPVRANRHYNDYGRLRDRSASPASDEDGRFGFSEEGRSSRYHYRKSRSRERRPPSPMSYHRRSDATDETRNNAKGSLLERITHDESSKGKGSLLSRMTKNGKPLVPRSAGDGGFSIRGIASGTSEFRIRGAAGSD</sequence>
<feature type="compositionally biased region" description="Basic and acidic residues" evidence="1">
    <location>
        <begin position="177"/>
        <end position="194"/>
    </location>
</feature>
<feature type="compositionally biased region" description="Basic residues" evidence="1">
    <location>
        <begin position="258"/>
        <end position="269"/>
    </location>
</feature>
<name>A0A6A6JX13_WESOR</name>
<accession>A0A6A6JX13</accession>
<dbReference type="InterPro" id="IPR019416">
    <property type="entry name" value="NCBP3"/>
</dbReference>